<dbReference type="EMBL" id="VFJC01000029">
    <property type="protein sequence ID" value="KAB5518372.1"/>
    <property type="molecule type" value="Genomic_DNA"/>
</dbReference>
<comment type="caution">
    <text evidence="2">The sequence shown here is derived from an EMBL/GenBank/DDBJ whole genome shotgun (WGS) entry which is preliminary data.</text>
</comment>
<evidence type="ECO:0000256" key="1">
    <source>
        <dbReference type="SAM" id="Phobius"/>
    </source>
</evidence>
<keyword evidence="1" id="KW-0812">Transmembrane</keyword>
<name>A0A5N5JHR5_PANHP</name>
<feature type="transmembrane region" description="Helical" evidence="1">
    <location>
        <begin position="14"/>
        <end position="35"/>
    </location>
</feature>
<protein>
    <submittedName>
        <fullName evidence="2">Uncharacterized protein</fullName>
    </submittedName>
</protein>
<proteinExistence type="predicted"/>
<keyword evidence="3" id="KW-1185">Reference proteome</keyword>
<reference evidence="2 3" key="1">
    <citation type="submission" date="2019-06" db="EMBL/GenBank/DDBJ databases">
        <title>A chromosome-scale genome assembly of the striped catfish, Pangasianodon hypophthalmus.</title>
        <authorList>
            <person name="Wen M."/>
            <person name="Zahm M."/>
            <person name="Roques C."/>
            <person name="Cabau C."/>
            <person name="Klopp C."/>
            <person name="Donnadieu C."/>
            <person name="Jouanno E."/>
            <person name="Avarre J.-C."/>
            <person name="Campet M."/>
            <person name="Ha T.T.T."/>
            <person name="Dugue R."/>
            <person name="Lampietro C."/>
            <person name="Louis A."/>
            <person name="Herpin A."/>
            <person name="Echchiki A."/>
            <person name="Berthelot C."/>
            <person name="Parey E."/>
            <person name="Roest-Crollius H."/>
            <person name="Braasch I."/>
            <person name="Postlethwait J."/>
            <person name="Bobe J."/>
            <person name="Montfort J."/>
            <person name="Bouchez O."/>
            <person name="Begum T."/>
            <person name="Schartl M."/>
            <person name="Guiguen Y."/>
        </authorList>
    </citation>
    <scope>NUCLEOTIDE SEQUENCE [LARGE SCALE GENOMIC DNA]</scope>
    <source>
        <strain evidence="2 3">Indonesia</strain>
        <tissue evidence="2">Blood</tissue>
    </source>
</reference>
<evidence type="ECO:0000313" key="2">
    <source>
        <dbReference type="EMBL" id="KAB5518372.1"/>
    </source>
</evidence>
<accession>A0A5N5JHR5</accession>
<sequence>MNVKYHQCLRLKNLIFFFSFYKKGTGLFLLIRSNLKLCRFLKRCRDSECERIGCFLANRNLQKCSYAGLPAAS</sequence>
<keyword evidence="1" id="KW-0472">Membrane</keyword>
<dbReference type="Proteomes" id="UP000327468">
    <property type="component" value="Chromosome 28"/>
</dbReference>
<organism evidence="2 3">
    <name type="scientific">Pangasianodon hypophthalmus</name>
    <name type="common">Striped catfish</name>
    <name type="synonym">Helicophagus hypophthalmus</name>
    <dbReference type="NCBI Taxonomy" id="310915"/>
    <lineage>
        <taxon>Eukaryota</taxon>
        <taxon>Metazoa</taxon>
        <taxon>Chordata</taxon>
        <taxon>Craniata</taxon>
        <taxon>Vertebrata</taxon>
        <taxon>Euteleostomi</taxon>
        <taxon>Actinopterygii</taxon>
        <taxon>Neopterygii</taxon>
        <taxon>Teleostei</taxon>
        <taxon>Ostariophysi</taxon>
        <taxon>Siluriformes</taxon>
        <taxon>Pangasiidae</taxon>
        <taxon>Pangasianodon</taxon>
    </lineage>
</organism>
<keyword evidence="1" id="KW-1133">Transmembrane helix</keyword>
<gene>
    <name evidence="2" type="ORF">PHYPO_G00165090</name>
</gene>
<evidence type="ECO:0000313" key="3">
    <source>
        <dbReference type="Proteomes" id="UP000327468"/>
    </source>
</evidence>
<dbReference type="AlphaFoldDB" id="A0A5N5JHR5"/>